<evidence type="ECO:0000313" key="2">
    <source>
        <dbReference type="Proteomes" id="UP000270988"/>
    </source>
</evidence>
<gene>
    <name evidence="1" type="ORF">NCTC10918_02131</name>
</gene>
<evidence type="ECO:0000313" key="1">
    <source>
        <dbReference type="EMBL" id="VEJ30839.1"/>
    </source>
</evidence>
<dbReference type="Proteomes" id="UP000270988">
    <property type="component" value="Chromosome"/>
</dbReference>
<proteinExistence type="predicted"/>
<protein>
    <submittedName>
        <fullName evidence="1">Uncharacterized protein</fullName>
    </submittedName>
</protein>
<dbReference type="EMBL" id="LR134521">
    <property type="protein sequence ID" value="VEJ30839.1"/>
    <property type="molecule type" value="Genomic_DNA"/>
</dbReference>
<name>A0A448UY98_9MICC</name>
<accession>A0A448UY98</accession>
<reference evidence="1 2" key="1">
    <citation type="submission" date="2018-12" db="EMBL/GenBank/DDBJ databases">
        <authorList>
            <consortium name="Pathogen Informatics"/>
        </authorList>
    </citation>
    <scope>NUCLEOTIDE SEQUENCE [LARGE SCALE GENOMIC DNA]</scope>
    <source>
        <strain evidence="1 2">NCTC10918</strain>
    </source>
</reference>
<organism evidence="1 2">
    <name type="scientific">Rothia dentocariosa</name>
    <dbReference type="NCBI Taxonomy" id="2047"/>
    <lineage>
        <taxon>Bacteria</taxon>
        <taxon>Bacillati</taxon>
        <taxon>Actinomycetota</taxon>
        <taxon>Actinomycetes</taxon>
        <taxon>Micrococcales</taxon>
        <taxon>Micrococcaceae</taxon>
        <taxon>Rothia</taxon>
    </lineage>
</organism>
<dbReference type="AlphaFoldDB" id="A0A448UY98"/>
<sequence length="64" mass="7528">MKEYTIPAHLYFRCTQDRWADPNNPHDMQEITWAIEHYPRVIDFLTANPRITGMATGNIEPKPN</sequence>